<accession>A0ABX7XFP8</accession>
<proteinExistence type="predicted"/>
<keyword evidence="1" id="KW-0472">Membrane</keyword>
<keyword evidence="3" id="KW-1185">Reference proteome</keyword>
<evidence type="ECO:0000256" key="1">
    <source>
        <dbReference type="SAM" id="Phobius"/>
    </source>
</evidence>
<name>A0ABX7XFP8_9FLAO</name>
<evidence type="ECO:0000313" key="3">
    <source>
        <dbReference type="Proteomes" id="UP000672011"/>
    </source>
</evidence>
<organism evidence="2 3">
    <name type="scientific">Faecalibacter bovis</name>
    <dbReference type="NCBI Taxonomy" id="2898187"/>
    <lineage>
        <taxon>Bacteria</taxon>
        <taxon>Pseudomonadati</taxon>
        <taxon>Bacteroidota</taxon>
        <taxon>Flavobacteriia</taxon>
        <taxon>Flavobacteriales</taxon>
        <taxon>Weeksellaceae</taxon>
        <taxon>Faecalibacter</taxon>
    </lineage>
</organism>
<dbReference type="EMBL" id="CP072842">
    <property type="protein sequence ID" value="QTV06760.1"/>
    <property type="molecule type" value="Genomic_DNA"/>
</dbReference>
<gene>
    <name evidence="2" type="ORF">J9309_05450</name>
</gene>
<dbReference type="Proteomes" id="UP000672011">
    <property type="component" value="Chromosome"/>
</dbReference>
<dbReference type="RefSeq" id="WP_230477520.1">
    <property type="nucleotide sequence ID" value="NZ_CP072842.1"/>
</dbReference>
<keyword evidence="1" id="KW-0812">Transmembrane</keyword>
<protein>
    <submittedName>
        <fullName evidence="2">Uncharacterized protein</fullName>
    </submittedName>
</protein>
<evidence type="ECO:0000313" key="2">
    <source>
        <dbReference type="EMBL" id="QTV06760.1"/>
    </source>
</evidence>
<keyword evidence="1" id="KW-1133">Transmembrane helix</keyword>
<reference evidence="3" key="2">
    <citation type="submission" date="2021-04" db="EMBL/GenBank/DDBJ databases">
        <title>Taxonomy of Flavobacteriaceae bacterium ZY171143.</title>
        <authorList>
            <person name="Li F."/>
        </authorList>
    </citation>
    <scope>NUCLEOTIDE SEQUENCE [LARGE SCALE GENOMIC DNA]</scope>
    <source>
        <strain evidence="3">ZY171143</strain>
    </source>
</reference>
<sequence length="134" mass="15675">MKKDLLFYYAIVALFFVVILFSVRYIVNTTRVFVGYEESVNPVEIKWQVDESDSVLRIQEPLYLANNYYICKSQTIETFTKKDSVIVKELFSDSTVNKGSVLNLKPPYVVWKNPKNDTLKVFKNEKTLRFVKAD</sequence>
<reference evidence="2 3" key="1">
    <citation type="journal article" date="2021" name="Int. J. Syst. Evol. Microbiol.">
        <title>Faecalibacter bovis sp. nov., isolated from cow faeces.</title>
        <authorList>
            <person name="Li F."/>
            <person name="Zhao W."/>
            <person name="Hong Q."/>
            <person name="Shao Q."/>
            <person name="Song J."/>
            <person name="Yang S."/>
        </authorList>
    </citation>
    <scope>NUCLEOTIDE SEQUENCE [LARGE SCALE GENOMIC DNA]</scope>
    <source>
        <strain evidence="2 3">ZY171143</strain>
    </source>
</reference>
<feature type="transmembrane region" description="Helical" evidence="1">
    <location>
        <begin position="6"/>
        <end position="27"/>
    </location>
</feature>